<evidence type="ECO:0000256" key="4">
    <source>
        <dbReference type="ARBA" id="ARBA00023163"/>
    </source>
</evidence>
<feature type="domain" description="RNA polymerase sigma-70 region 2" evidence="7">
    <location>
        <begin position="29"/>
        <end position="97"/>
    </location>
</feature>
<dbReference type="Pfam" id="PF04545">
    <property type="entry name" value="Sigma70_r4"/>
    <property type="match status" value="1"/>
</dbReference>
<sequence>MRDDLTRELFERRGEISTQLVQSIDEQIVELYLPLSDGMARRYVNKGIEEEDLVQVARLALVKAISRFDVGNGCSFAAFAVPTIAGELKRHFRDHGWMVRPSRRVQELRISARIRRRELEQELGHTPSRTELAEELGVPAEMLAEADANDSSFRPLSIDAPTAGGDETTLGATIAVTDPELEQVCDHVALSAALRDLDDRTRRVLLLRFVDEATQREIADEVGASQMQVSRMLKRALAGLRESMDDDHHDASGVATDAAARRAV</sequence>
<dbReference type="InterPro" id="IPR013324">
    <property type="entry name" value="RNA_pol_sigma_r3/r4-like"/>
</dbReference>
<evidence type="ECO:0000259" key="7">
    <source>
        <dbReference type="Pfam" id="PF04542"/>
    </source>
</evidence>
<protein>
    <submittedName>
        <fullName evidence="9">SigB/SigF/SigG family RNA polymerase sigma factor</fullName>
    </submittedName>
</protein>
<name>A0ABP9JKL6_9MICO</name>
<dbReference type="PRINTS" id="PR00046">
    <property type="entry name" value="SIGMA70FCT"/>
</dbReference>
<dbReference type="NCBIfam" id="TIGR02937">
    <property type="entry name" value="sigma70-ECF"/>
    <property type="match status" value="1"/>
</dbReference>
<dbReference type="InterPro" id="IPR007627">
    <property type="entry name" value="RNA_pol_sigma70_r2"/>
</dbReference>
<dbReference type="InterPro" id="IPR007624">
    <property type="entry name" value="RNA_pol_sigma70_r3"/>
</dbReference>
<keyword evidence="3" id="KW-0238">DNA-binding</keyword>
<feature type="region of interest" description="Disordered" evidence="5">
    <location>
        <begin position="244"/>
        <end position="264"/>
    </location>
</feature>
<evidence type="ECO:0000313" key="10">
    <source>
        <dbReference type="Proteomes" id="UP001500427"/>
    </source>
</evidence>
<dbReference type="InterPro" id="IPR007630">
    <property type="entry name" value="RNA_pol_sigma70_r4"/>
</dbReference>
<dbReference type="PANTHER" id="PTHR30385:SF4">
    <property type="entry name" value="RNA POLYMERASE SIGMA-E FACTOR"/>
    <property type="match status" value="1"/>
</dbReference>
<dbReference type="Gene3D" id="1.10.10.10">
    <property type="entry name" value="Winged helix-like DNA-binding domain superfamily/Winged helix DNA-binding domain"/>
    <property type="match status" value="2"/>
</dbReference>
<gene>
    <name evidence="9" type="ORF">GCM10023258_30670</name>
</gene>
<dbReference type="PANTHER" id="PTHR30385">
    <property type="entry name" value="SIGMA FACTOR F FLAGELLAR"/>
    <property type="match status" value="1"/>
</dbReference>
<keyword evidence="1" id="KW-0805">Transcription regulation</keyword>
<dbReference type="InterPro" id="IPR014284">
    <property type="entry name" value="RNA_pol_sigma-70_dom"/>
</dbReference>
<keyword evidence="10" id="KW-1185">Reference proteome</keyword>
<evidence type="ECO:0000256" key="5">
    <source>
        <dbReference type="SAM" id="MobiDB-lite"/>
    </source>
</evidence>
<accession>A0ABP9JKL6</accession>
<dbReference type="RefSeq" id="WP_345508376.1">
    <property type="nucleotide sequence ID" value="NZ_BAABIW010000019.1"/>
</dbReference>
<evidence type="ECO:0000259" key="6">
    <source>
        <dbReference type="Pfam" id="PF04539"/>
    </source>
</evidence>
<evidence type="ECO:0000259" key="8">
    <source>
        <dbReference type="Pfam" id="PF04545"/>
    </source>
</evidence>
<comment type="caution">
    <text evidence="9">The sequence shown here is derived from an EMBL/GenBank/DDBJ whole genome shotgun (WGS) entry which is preliminary data.</text>
</comment>
<dbReference type="Proteomes" id="UP001500427">
    <property type="component" value="Unassembled WGS sequence"/>
</dbReference>
<proteinExistence type="predicted"/>
<keyword evidence="2" id="KW-0731">Sigma factor</keyword>
<dbReference type="Gene3D" id="1.20.120.1810">
    <property type="match status" value="1"/>
</dbReference>
<organism evidence="9 10">
    <name type="scientific">Terrabacter aeriphilus</name>
    <dbReference type="NCBI Taxonomy" id="515662"/>
    <lineage>
        <taxon>Bacteria</taxon>
        <taxon>Bacillati</taxon>
        <taxon>Actinomycetota</taxon>
        <taxon>Actinomycetes</taxon>
        <taxon>Micrococcales</taxon>
        <taxon>Intrasporangiaceae</taxon>
        <taxon>Terrabacter</taxon>
    </lineage>
</organism>
<evidence type="ECO:0000313" key="9">
    <source>
        <dbReference type="EMBL" id="GAA5032036.1"/>
    </source>
</evidence>
<dbReference type="InterPro" id="IPR036388">
    <property type="entry name" value="WH-like_DNA-bd_sf"/>
</dbReference>
<evidence type="ECO:0000256" key="2">
    <source>
        <dbReference type="ARBA" id="ARBA00023082"/>
    </source>
</evidence>
<feature type="domain" description="RNA polymerase sigma-70 region 4" evidence="8">
    <location>
        <begin position="193"/>
        <end position="242"/>
    </location>
</feature>
<dbReference type="SUPFAM" id="SSF88659">
    <property type="entry name" value="Sigma3 and sigma4 domains of RNA polymerase sigma factors"/>
    <property type="match status" value="2"/>
</dbReference>
<dbReference type="InterPro" id="IPR013325">
    <property type="entry name" value="RNA_pol_sigma_r2"/>
</dbReference>
<dbReference type="Pfam" id="PF04542">
    <property type="entry name" value="Sigma70_r2"/>
    <property type="match status" value="1"/>
</dbReference>
<reference evidence="10" key="1">
    <citation type="journal article" date="2019" name="Int. J. Syst. Evol. Microbiol.">
        <title>The Global Catalogue of Microorganisms (GCM) 10K type strain sequencing project: providing services to taxonomists for standard genome sequencing and annotation.</title>
        <authorList>
            <consortium name="The Broad Institute Genomics Platform"/>
            <consortium name="The Broad Institute Genome Sequencing Center for Infectious Disease"/>
            <person name="Wu L."/>
            <person name="Ma J."/>
        </authorList>
    </citation>
    <scope>NUCLEOTIDE SEQUENCE [LARGE SCALE GENOMIC DNA]</scope>
    <source>
        <strain evidence="10">JCM 17687</strain>
    </source>
</reference>
<keyword evidence="4" id="KW-0804">Transcription</keyword>
<dbReference type="CDD" id="cd06171">
    <property type="entry name" value="Sigma70_r4"/>
    <property type="match status" value="1"/>
</dbReference>
<evidence type="ECO:0000256" key="3">
    <source>
        <dbReference type="ARBA" id="ARBA00023125"/>
    </source>
</evidence>
<dbReference type="EMBL" id="BAABIW010000019">
    <property type="protein sequence ID" value="GAA5032036.1"/>
    <property type="molecule type" value="Genomic_DNA"/>
</dbReference>
<feature type="domain" description="RNA polymerase sigma-70 region 3" evidence="6">
    <location>
        <begin position="116"/>
        <end position="177"/>
    </location>
</feature>
<dbReference type="Pfam" id="PF04539">
    <property type="entry name" value="Sigma70_r3"/>
    <property type="match status" value="1"/>
</dbReference>
<evidence type="ECO:0000256" key="1">
    <source>
        <dbReference type="ARBA" id="ARBA00023015"/>
    </source>
</evidence>
<dbReference type="SUPFAM" id="SSF88946">
    <property type="entry name" value="Sigma2 domain of RNA polymerase sigma factors"/>
    <property type="match status" value="1"/>
</dbReference>
<dbReference type="InterPro" id="IPR000943">
    <property type="entry name" value="RNA_pol_sigma70"/>
</dbReference>